<dbReference type="PROSITE" id="PS50837">
    <property type="entry name" value="NACHT"/>
    <property type="match status" value="1"/>
</dbReference>
<comment type="caution">
    <text evidence="2">The sequence shown here is derived from an EMBL/GenBank/DDBJ whole genome shotgun (WGS) entry which is preliminary data.</text>
</comment>
<evidence type="ECO:0000313" key="2">
    <source>
        <dbReference type="EMBL" id="GFF13794.1"/>
    </source>
</evidence>
<reference evidence="2 3" key="1">
    <citation type="submission" date="2020-01" db="EMBL/GenBank/DDBJ databases">
        <title>Aspergillus terreus IFO 6365 whole genome shotgun sequence.</title>
        <authorList>
            <person name="Kanamasa S."/>
            <person name="Takahashi H."/>
        </authorList>
    </citation>
    <scope>NUCLEOTIDE SEQUENCE [LARGE SCALE GENOMIC DNA]</scope>
    <source>
        <strain evidence="2 3">IFO 6365</strain>
    </source>
</reference>
<evidence type="ECO:0000313" key="3">
    <source>
        <dbReference type="Proteomes" id="UP000452235"/>
    </source>
</evidence>
<dbReference type="EMBL" id="BLJY01000002">
    <property type="protein sequence ID" value="GFF13794.1"/>
    <property type="molecule type" value="Genomic_DNA"/>
</dbReference>
<dbReference type="SUPFAM" id="SSF53167">
    <property type="entry name" value="Purine and uridine phosphorylases"/>
    <property type="match status" value="1"/>
</dbReference>
<name>A0A5M3YZ42_ASPTE</name>
<dbReference type="Proteomes" id="UP000452235">
    <property type="component" value="Unassembled WGS sequence"/>
</dbReference>
<dbReference type="InterPro" id="IPR053137">
    <property type="entry name" value="NLR-like"/>
</dbReference>
<organism evidence="2 3">
    <name type="scientific">Aspergillus terreus</name>
    <dbReference type="NCBI Taxonomy" id="33178"/>
    <lineage>
        <taxon>Eukaryota</taxon>
        <taxon>Fungi</taxon>
        <taxon>Dikarya</taxon>
        <taxon>Ascomycota</taxon>
        <taxon>Pezizomycotina</taxon>
        <taxon>Eurotiomycetes</taxon>
        <taxon>Eurotiomycetidae</taxon>
        <taxon>Eurotiales</taxon>
        <taxon>Aspergillaceae</taxon>
        <taxon>Aspergillus</taxon>
        <taxon>Aspergillus subgen. Circumdati</taxon>
    </lineage>
</organism>
<keyword evidence="3" id="KW-1185">Reference proteome</keyword>
<dbReference type="PANTHER" id="PTHR46082">
    <property type="entry name" value="ATP/GTP-BINDING PROTEIN-RELATED"/>
    <property type="match status" value="1"/>
</dbReference>
<keyword evidence="1" id="KW-0677">Repeat</keyword>
<dbReference type="SUPFAM" id="SSF52540">
    <property type="entry name" value="P-loop containing nucleoside triphosphate hydrolases"/>
    <property type="match status" value="1"/>
</dbReference>
<dbReference type="VEuPathDB" id="FungiDB:ATEG_02633"/>
<gene>
    <name evidence="2" type="ORF">ATEIFO6365_0002090500</name>
</gene>
<accession>A0A5M3YZ42</accession>
<dbReference type="Pfam" id="PF01048">
    <property type="entry name" value="PNP_UDP_1"/>
    <property type="match status" value="1"/>
</dbReference>
<evidence type="ECO:0000256" key="1">
    <source>
        <dbReference type="ARBA" id="ARBA00022737"/>
    </source>
</evidence>
<dbReference type="Pfam" id="PF24883">
    <property type="entry name" value="NPHP3_N"/>
    <property type="match status" value="1"/>
</dbReference>
<dbReference type="InterPro" id="IPR027417">
    <property type="entry name" value="P-loop_NTPase"/>
</dbReference>
<dbReference type="PANTHER" id="PTHR46082:SF11">
    <property type="entry name" value="AAA+ ATPASE DOMAIN-CONTAINING PROTEIN-RELATED"/>
    <property type="match status" value="1"/>
</dbReference>
<dbReference type="InterPro" id="IPR056884">
    <property type="entry name" value="NPHP3-like_N"/>
</dbReference>
<dbReference type="GO" id="GO:0009116">
    <property type="term" value="P:nucleoside metabolic process"/>
    <property type="evidence" value="ECO:0007669"/>
    <property type="project" value="InterPro"/>
</dbReference>
<dbReference type="GO" id="GO:0003824">
    <property type="term" value="F:catalytic activity"/>
    <property type="evidence" value="ECO:0007669"/>
    <property type="project" value="InterPro"/>
</dbReference>
<dbReference type="InterPro" id="IPR000845">
    <property type="entry name" value="Nucleoside_phosphorylase_d"/>
</dbReference>
<protein>
    <submittedName>
        <fullName evidence="2">WD-repeat protein</fullName>
    </submittedName>
</protein>
<dbReference type="InterPro" id="IPR035994">
    <property type="entry name" value="Nucleoside_phosphorylase_sf"/>
</dbReference>
<dbReference type="AlphaFoldDB" id="A0A5M3YZ42"/>
<dbReference type="InterPro" id="IPR007111">
    <property type="entry name" value="NACHT_NTPase"/>
</dbReference>
<dbReference type="Gene3D" id="3.40.50.1580">
    <property type="entry name" value="Nucleoside phosphorylase domain"/>
    <property type="match status" value="1"/>
</dbReference>
<sequence>MTFRTHHDYTVAWICALPLEMAAAKTMLDEIHDPLPQPPTDQNTYTLGKVSGHNVVIACLQSGIYGVTSAAIALAHFLPTFPSVKFGLLVGVAGGVPSATNDIRLGDVVVSKPTGSSGGVIQYDLGKALVGGRFQPTGFLNKPPQLLLTAMAQVECNNMIRRTSLIRVISNALDKNRSMKSYFPRPNHDHLFRATYSHQDGSSDCSSCNQDHIVARAPRSTEEPHVHYGLIASGDQVMDDPQKRDAIAQQLDVLCFETEAAGVMNQLPCLVICGICNYCDSHKDEKWQGYAALTAAAYARELLSVVPVHQGNRVLTELSWHQKKELEEREAFLHWIPTDDYDQMYEALLEKRSPGTCKWIIETKAFKTWRQRTSSSLLWCHGKPGIGKSVLLAYLTKLFREQYCTSTDVGIIFSCYDHNRQDLAEPSRMVSAMLKQLYRQKGSIPQEHFRFKRISLRPSLANLCDIFTSYTSSFGKVFLLVDALDECPFEARYHMIRFLFHILQHVPDIKILVMCRKELDIQEAFQEHPSLVIGKKDVTHDIKTYITTEVRRLRRGYHGKKLYIKSDFLEAEVIENLIANADGMFRWANLQLEHIRVASKARNDAVVRSALSDTPRGLDPAYHRIISHIEDQPAYMKNLGVRALRCVLYANHPLNSDALRDAVSTPEDHGELDPAPLDVILDACANSIITEEDGTVRLIHGSLREFFLTQSSSGSGSILHQLQDSPTRDTASATAPLSHLRDSILEEGHAACPEDLYPHIKLHKFLWHCACFFDNHMEAVRQSIPFIEELMAALLLQSPLVLVFPYGISDYFMSG</sequence>
<dbReference type="Gene3D" id="3.40.50.300">
    <property type="entry name" value="P-loop containing nucleotide triphosphate hydrolases"/>
    <property type="match status" value="1"/>
</dbReference>
<dbReference type="OrthoDB" id="1577640at2759"/>
<proteinExistence type="predicted"/>